<dbReference type="OrthoDB" id="503443at2"/>
<dbReference type="InterPro" id="IPR011330">
    <property type="entry name" value="Glyco_hydro/deAcase_b/a-brl"/>
</dbReference>
<dbReference type="Proteomes" id="UP000305267">
    <property type="component" value="Unassembled WGS sequence"/>
</dbReference>
<dbReference type="PANTHER" id="PTHR21015">
    <property type="entry name" value="UDP-N-ACETYLGLUCOSAMINE--N-ACETYLMURAMYL-(PENTAPEPTIDE) PYROPHOSPHORYL-UNDECAPRENOL N-ACETYLGLUCOSAMINE TRANSFERASE 1"/>
    <property type="match status" value="1"/>
</dbReference>
<feature type="domain" description="Glycosyl transferase family 28 C-terminal" evidence="2">
    <location>
        <begin position="271"/>
        <end position="346"/>
    </location>
</feature>
<feature type="region of interest" description="Disordered" evidence="1">
    <location>
        <begin position="639"/>
        <end position="666"/>
    </location>
</feature>
<evidence type="ECO:0000313" key="3">
    <source>
        <dbReference type="EMBL" id="TNC16362.1"/>
    </source>
</evidence>
<dbReference type="RefSeq" id="WP_139034175.1">
    <property type="nucleotide sequence ID" value="NZ_VDDA01000001.1"/>
</dbReference>
<dbReference type="GO" id="GO:0005975">
    <property type="term" value="P:carbohydrate metabolic process"/>
    <property type="evidence" value="ECO:0007669"/>
    <property type="project" value="InterPro"/>
</dbReference>
<gene>
    <name evidence="3" type="ORF">FF100_03700</name>
</gene>
<dbReference type="Pfam" id="PF04101">
    <property type="entry name" value="Glyco_tran_28_C"/>
    <property type="match status" value="1"/>
</dbReference>
<dbReference type="EMBL" id="VDDA01000001">
    <property type="protein sequence ID" value="TNC16362.1"/>
    <property type="molecule type" value="Genomic_DNA"/>
</dbReference>
<dbReference type="AlphaFoldDB" id="A0A5C4LND8"/>
<protein>
    <submittedName>
        <fullName evidence="3">Glycosyl transferase family 28</fullName>
    </submittedName>
</protein>
<keyword evidence="4" id="KW-1185">Reference proteome</keyword>
<name>A0A5C4LND8_9HYPH</name>
<sequence length="666" mass="68811">MSRILISVTHLLGAGHLTRAASLARAFARAGHAVTLVSGGMPIARPRLDGIRLVQLPPVRITGTAFTALLDPEGTPVTAERLAARREALLGAFADGRPDVVITELWPFGRRVLSPEFEALAEAVRAASPRPLLLASIRDILATPSRPERIAATHARLAAYDAVLVHGDPAFLPLDASWPADASLAPRLRYTGYVDEAEAAPAPAESRVGIVVSGGSSAAGLPLQEAAVAAAALTPGLSWRILVGGAVPDPAFARLVEAAPANAVVERARPDFRALLAGAALSVSQAGYNTVLDLLSSGCASVLVPFEAGHETEQRLRADTLAAHGLARVLPEDALTPESLAAAVLAAPAPGAPHAIGRDGARRSVAIVEAMLRAPSLLSHPEEGGRPALHPALDLAPLTDALARAADAGRTVAFWWRDDDAVAHTPALDRLLALARRSGWPVALAAVPARAEPSLAARLADEAGVDLLVHGLAHANHAPPAAKKAEFGPHRPLDALRADATEALALARARLGPRLLPVLVPPWNRLDPSLPGSLPALGYRGLSAAAPVAPVPGLIQVHAAVDPIAWRAGAKLADPAWIIDRAARAVAQDGTVGLLTHHLVQDEATWAFCARLLDHLAACAAKGRGANLSRAAALFAPTASPVSQPSPIFRGDPGTPPPREDSTASG</sequence>
<organism evidence="3 4">
    <name type="scientific">Methylobacterium terricola</name>
    <dbReference type="NCBI Taxonomy" id="2583531"/>
    <lineage>
        <taxon>Bacteria</taxon>
        <taxon>Pseudomonadati</taxon>
        <taxon>Pseudomonadota</taxon>
        <taxon>Alphaproteobacteria</taxon>
        <taxon>Hyphomicrobiales</taxon>
        <taxon>Methylobacteriaceae</taxon>
        <taxon>Methylobacterium</taxon>
    </lineage>
</organism>
<evidence type="ECO:0000313" key="4">
    <source>
        <dbReference type="Proteomes" id="UP000305267"/>
    </source>
</evidence>
<reference evidence="3 4" key="1">
    <citation type="submission" date="2019-06" db="EMBL/GenBank/DDBJ databases">
        <title>Genome of Methylobacterium sp. 17Sr1-39.</title>
        <authorList>
            <person name="Seo T."/>
        </authorList>
    </citation>
    <scope>NUCLEOTIDE SEQUENCE [LARGE SCALE GENOMIC DNA]</scope>
    <source>
        <strain evidence="3 4">17Sr1-39</strain>
    </source>
</reference>
<dbReference type="SUPFAM" id="SSF53756">
    <property type="entry name" value="UDP-Glycosyltransferase/glycogen phosphorylase"/>
    <property type="match status" value="1"/>
</dbReference>
<evidence type="ECO:0000256" key="1">
    <source>
        <dbReference type="SAM" id="MobiDB-lite"/>
    </source>
</evidence>
<dbReference type="SUPFAM" id="SSF88713">
    <property type="entry name" value="Glycoside hydrolase/deacetylase"/>
    <property type="match status" value="1"/>
</dbReference>
<dbReference type="InterPro" id="IPR007235">
    <property type="entry name" value="Glyco_trans_28_C"/>
</dbReference>
<evidence type="ECO:0000259" key="2">
    <source>
        <dbReference type="Pfam" id="PF04101"/>
    </source>
</evidence>
<dbReference type="Gene3D" id="3.40.50.2000">
    <property type="entry name" value="Glycogen Phosphorylase B"/>
    <property type="match status" value="2"/>
</dbReference>
<comment type="caution">
    <text evidence="3">The sequence shown here is derived from an EMBL/GenBank/DDBJ whole genome shotgun (WGS) entry which is preliminary data.</text>
</comment>
<accession>A0A5C4LND8</accession>
<keyword evidence="3" id="KW-0808">Transferase</keyword>
<proteinExistence type="predicted"/>
<dbReference type="PANTHER" id="PTHR21015:SF28">
    <property type="entry name" value="SLL1722 PROTEIN"/>
    <property type="match status" value="1"/>
</dbReference>
<dbReference type="GO" id="GO:0016758">
    <property type="term" value="F:hexosyltransferase activity"/>
    <property type="evidence" value="ECO:0007669"/>
    <property type="project" value="InterPro"/>
</dbReference>